<comment type="caution">
    <text evidence="1">The sequence shown here is derived from an EMBL/GenBank/DDBJ whole genome shotgun (WGS) entry which is preliminary data.</text>
</comment>
<dbReference type="SUPFAM" id="SSF143011">
    <property type="entry name" value="RelE-like"/>
    <property type="match status" value="1"/>
</dbReference>
<dbReference type="PANTHER" id="PTHR40266">
    <property type="entry name" value="TOXIN HIGB-1"/>
    <property type="match status" value="1"/>
</dbReference>
<proteinExistence type="predicted"/>
<evidence type="ECO:0000313" key="2">
    <source>
        <dbReference type="Proteomes" id="UP000305233"/>
    </source>
</evidence>
<reference evidence="1 2" key="1">
    <citation type="submission" date="2019-04" db="EMBL/GenBank/DDBJ databases">
        <authorList>
            <person name="Liu Q."/>
            <person name="Xin Y.-H."/>
        </authorList>
    </citation>
    <scope>NUCLEOTIDE SEQUENCE [LARGE SCALE GENOMIC DNA]</scope>
    <source>
        <strain evidence="1 2">AM23</strain>
    </source>
</reference>
<evidence type="ECO:0000313" key="1">
    <source>
        <dbReference type="EMBL" id="THJ64730.1"/>
    </source>
</evidence>
<sequence length="99" mass="11738">MRVDIRDDVLRRLAEDPDFTPKRWNPDIIRAFRKKLQLLEAAQDDRDIRSSKALRLEKLSGDRDGTSSIRLNDQYRLILRFETDDSGRIVIILELVDYH</sequence>
<dbReference type="Gene3D" id="3.30.2310.20">
    <property type="entry name" value="RelE-like"/>
    <property type="match status" value="1"/>
</dbReference>
<dbReference type="OrthoDB" id="9801102at2"/>
<gene>
    <name evidence="1" type="ORF">E8P82_14250</name>
</gene>
<name>A0A4S5E0D7_9MICC</name>
<keyword evidence="2" id="KW-1185">Reference proteome</keyword>
<accession>A0A4S5E0D7</accession>
<dbReference type="InterPro" id="IPR007711">
    <property type="entry name" value="HigB-1"/>
</dbReference>
<dbReference type="RefSeq" id="WP_136455718.1">
    <property type="nucleotide sequence ID" value="NZ_SSWH01000019.1"/>
</dbReference>
<dbReference type="InterPro" id="IPR035093">
    <property type="entry name" value="RelE/ParE_toxin_dom_sf"/>
</dbReference>
<dbReference type="AlphaFoldDB" id="A0A4S5E0D7"/>
<dbReference type="EMBL" id="SSWH01000019">
    <property type="protein sequence ID" value="THJ64730.1"/>
    <property type="molecule type" value="Genomic_DNA"/>
</dbReference>
<dbReference type="PANTHER" id="PTHR40266:SF2">
    <property type="entry name" value="TOXIN HIGB-1"/>
    <property type="match status" value="1"/>
</dbReference>
<dbReference type="Pfam" id="PF05015">
    <property type="entry name" value="HigB-like_toxin"/>
    <property type="match status" value="1"/>
</dbReference>
<protein>
    <submittedName>
        <fullName evidence="1">Plasmid maintenance system killer protein</fullName>
    </submittedName>
</protein>
<dbReference type="Proteomes" id="UP000305233">
    <property type="component" value="Unassembled WGS sequence"/>
</dbReference>
<organism evidence="1 2">
    <name type="scientific">Arthrobacter echini</name>
    <dbReference type="NCBI Taxonomy" id="1529066"/>
    <lineage>
        <taxon>Bacteria</taxon>
        <taxon>Bacillati</taxon>
        <taxon>Actinomycetota</taxon>
        <taxon>Actinomycetes</taxon>
        <taxon>Micrococcales</taxon>
        <taxon>Micrococcaceae</taxon>
        <taxon>Arthrobacter</taxon>
    </lineage>
</organism>